<accession>A0AAD9QQA7</accession>
<dbReference type="Proteomes" id="UP001249851">
    <property type="component" value="Unassembled WGS sequence"/>
</dbReference>
<evidence type="ECO:0000256" key="3">
    <source>
        <dbReference type="ARBA" id="ARBA00022801"/>
    </source>
</evidence>
<evidence type="ECO:0000313" key="5">
    <source>
        <dbReference type="EMBL" id="KAK2565513.1"/>
    </source>
</evidence>
<dbReference type="InterPro" id="IPR003653">
    <property type="entry name" value="Peptidase_C48_C"/>
</dbReference>
<evidence type="ECO:0000256" key="1">
    <source>
        <dbReference type="ARBA" id="ARBA00005234"/>
    </source>
</evidence>
<dbReference type="GO" id="GO:0008234">
    <property type="term" value="F:cysteine-type peptidase activity"/>
    <property type="evidence" value="ECO:0007669"/>
    <property type="project" value="InterPro"/>
</dbReference>
<keyword evidence="3" id="KW-0378">Hydrolase</keyword>
<dbReference type="EMBL" id="JARQWQ010000019">
    <property type="protein sequence ID" value="KAK2565513.1"/>
    <property type="molecule type" value="Genomic_DNA"/>
</dbReference>
<dbReference type="Pfam" id="PF02902">
    <property type="entry name" value="Peptidase_C48"/>
    <property type="match status" value="1"/>
</dbReference>
<evidence type="ECO:0000256" key="2">
    <source>
        <dbReference type="ARBA" id="ARBA00022670"/>
    </source>
</evidence>
<dbReference type="InterPro" id="IPR038765">
    <property type="entry name" value="Papain-like_cys_pep_sf"/>
</dbReference>
<dbReference type="AlphaFoldDB" id="A0AAD9QQA7"/>
<feature type="domain" description="Ubiquitin-like protease family profile" evidence="4">
    <location>
        <begin position="27"/>
        <end position="70"/>
    </location>
</feature>
<reference evidence="5" key="2">
    <citation type="journal article" date="2023" name="Science">
        <title>Genomic signatures of disease resistance in endangered staghorn corals.</title>
        <authorList>
            <person name="Vollmer S.V."/>
            <person name="Selwyn J.D."/>
            <person name="Despard B.A."/>
            <person name="Roesel C.L."/>
        </authorList>
    </citation>
    <scope>NUCLEOTIDE SEQUENCE</scope>
    <source>
        <strain evidence="5">K2</strain>
    </source>
</reference>
<dbReference type="Gene3D" id="3.40.395.10">
    <property type="entry name" value="Adenoviral Proteinase, Chain A"/>
    <property type="match status" value="1"/>
</dbReference>
<organism evidence="5 6">
    <name type="scientific">Acropora cervicornis</name>
    <name type="common">Staghorn coral</name>
    <dbReference type="NCBI Taxonomy" id="6130"/>
    <lineage>
        <taxon>Eukaryota</taxon>
        <taxon>Metazoa</taxon>
        <taxon>Cnidaria</taxon>
        <taxon>Anthozoa</taxon>
        <taxon>Hexacorallia</taxon>
        <taxon>Scleractinia</taxon>
        <taxon>Astrocoeniina</taxon>
        <taxon>Acroporidae</taxon>
        <taxon>Acropora</taxon>
    </lineage>
</organism>
<comment type="similarity">
    <text evidence="1">Belongs to the peptidase C48 family.</text>
</comment>
<evidence type="ECO:0000259" key="4">
    <source>
        <dbReference type="Pfam" id="PF02902"/>
    </source>
</evidence>
<gene>
    <name evidence="5" type="ORF">P5673_010597</name>
</gene>
<keyword evidence="2" id="KW-0645">Protease</keyword>
<name>A0AAD9QQA7_ACRCE</name>
<keyword evidence="6" id="KW-1185">Reference proteome</keyword>
<dbReference type="SUPFAM" id="SSF54001">
    <property type="entry name" value="Cysteine proteinases"/>
    <property type="match status" value="1"/>
</dbReference>
<proteinExistence type="inferred from homology"/>
<sequence length="189" mass="21739">MAVKTRQLDFLHLLKAAGGKANPCEWSFYVNIDDDVLQQETSYDCGVFVCMFSRALALVGPLVLNANIMDVRRSNIHDLHFKILSPMPSSRGQVGMSYAVDYVNTFYFGRVVSVEGCFVELKFLHSKSSTSYDWPRTDDVDRVHYSCIFYGPVLLEGNYPFTISSQREVQKVHRFIRKQHKDTFTINIY</sequence>
<protein>
    <recommendedName>
        <fullName evidence="4">Ubiquitin-like protease family profile domain-containing protein</fullName>
    </recommendedName>
</protein>
<comment type="caution">
    <text evidence="5">The sequence shown here is derived from an EMBL/GenBank/DDBJ whole genome shotgun (WGS) entry which is preliminary data.</text>
</comment>
<reference evidence="5" key="1">
    <citation type="journal article" date="2023" name="G3 (Bethesda)">
        <title>Whole genome assembly and annotation of the endangered Caribbean coral Acropora cervicornis.</title>
        <authorList>
            <person name="Selwyn J.D."/>
            <person name="Vollmer S.V."/>
        </authorList>
    </citation>
    <scope>NUCLEOTIDE SEQUENCE</scope>
    <source>
        <strain evidence="5">K2</strain>
    </source>
</reference>
<evidence type="ECO:0000313" key="6">
    <source>
        <dbReference type="Proteomes" id="UP001249851"/>
    </source>
</evidence>
<dbReference type="GO" id="GO:0006508">
    <property type="term" value="P:proteolysis"/>
    <property type="evidence" value="ECO:0007669"/>
    <property type="project" value="UniProtKB-KW"/>
</dbReference>